<feature type="transmembrane region" description="Helical" evidence="3">
    <location>
        <begin position="242"/>
        <end position="263"/>
    </location>
</feature>
<protein>
    <recommendedName>
        <fullName evidence="4">Gnk2-homologous domain-containing protein</fullName>
    </recommendedName>
</protein>
<dbReference type="EMBL" id="JAZDWU010000002">
    <property type="protein sequence ID" value="KAL0009701.1"/>
    <property type="molecule type" value="Genomic_DNA"/>
</dbReference>
<accession>A0AAW2DGY7</accession>
<proteinExistence type="predicted"/>
<evidence type="ECO:0000256" key="1">
    <source>
        <dbReference type="ARBA" id="ARBA00022729"/>
    </source>
</evidence>
<dbReference type="PROSITE" id="PS51473">
    <property type="entry name" value="GNK2"/>
    <property type="match status" value="2"/>
</dbReference>
<keyword evidence="3" id="KW-0812">Transmembrane</keyword>
<dbReference type="CDD" id="cd23509">
    <property type="entry name" value="Gnk2-like"/>
    <property type="match status" value="2"/>
</dbReference>
<sequence>MLSVLGRTPPSYGAPDPATSSLTSSLSSNAISKLQTFVNISDPIYALHLCRGDVSTEVCRDCLATAAKFLAKECSRELVAVIWYGECMMRYSNAYFFSTVDKVPSVCTYNTQNIAEHERFNQLLGTIMNDLANQASEVPAGSNKFGTKEANFSELQTIYSVVQCTPDLNTTDCKRCLGTAMDNLPWCCAGKRGANVLLPRFYVRYEMYPFYKIINAAPTPAPGLPPLPLPLPPREPEDKSQLPTVSIFSIVAPIVASVMLFFLA</sequence>
<keyword evidence="3" id="KW-0472">Membrane</keyword>
<keyword evidence="2" id="KW-0677">Repeat</keyword>
<dbReference type="AlphaFoldDB" id="A0AAW2DGY7"/>
<dbReference type="PANTHER" id="PTHR32099">
    <property type="entry name" value="CYSTEINE-RICH REPEAT SECRETORY PROTEIN"/>
    <property type="match status" value="1"/>
</dbReference>
<dbReference type="InterPro" id="IPR002902">
    <property type="entry name" value="GNK2"/>
</dbReference>
<dbReference type="Pfam" id="PF01657">
    <property type="entry name" value="Stress-antifung"/>
    <property type="match status" value="2"/>
</dbReference>
<feature type="domain" description="Gnk2-homologous" evidence="4">
    <location>
        <begin position="102"/>
        <end position="210"/>
    </location>
</feature>
<gene>
    <name evidence="5" type="ORF">SO802_004809</name>
</gene>
<dbReference type="Gene3D" id="3.30.430.20">
    <property type="entry name" value="Gnk2 domain, C-X8-C-X2-C motif"/>
    <property type="match status" value="2"/>
</dbReference>
<evidence type="ECO:0000313" key="5">
    <source>
        <dbReference type="EMBL" id="KAL0009701.1"/>
    </source>
</evidence>
<dbReference type="InterPro" id="IPR038408">
    <property type="entry name" value="GNK2_sf"/>
</dbReference>
<dbReference type="FunFam" id="3.30.430.20:FF:000012">
    <property type="entry name" value="Cysteine-rich receptor-like protein kinase 25"/>
    <property type="match status" value="1"/>
</dbReference>
<evidence type="ECO:0000256" key="3">
    <source>
        <dbReference type="SAM" id="Phobius"/>
    </source>
</evidence>
<reference evidence="5 6" key="1">
    <citation type="submission" date="2024-01" db="EMBL/GenBank/DDBJ databases">
        <title>A telomere-to-telomere, gap-free genome of sweet tea (Lithocarpus litseifolius).</title>
        <authorList>
            <person name="Zhou J."/>
        </authorList>
    </citation>
    <scope>NUCLEOTIDE SEQUENCE [LARGE SCALE GENOMIC DNA]</scope>
    <source>
        <strain evidence="5">Zhou-2022a</strain>
        <tissue evidence="5">Leaf</tissue>
    </source>
</reference>
<evidence type="ECO:0000313" key="6">
    <source>
        <dbReference type="Proteomes" id="UP001459277"/>
    </source>
</evidence>
<evidence type="ECO:0000256" key="2">
    <source>
        <dbReference type="ARBA" id="ARBA00022737"/>
    </source>
</evidence>
<feature type="domain" description="Gnk2-homologous" evidence="4">
    <location>
        <begin position="1"/>
        <end position="96"/>
    </location>
</feature>
<keyword evidence="1" id="KW-0732">Signal</keyword>
<keyword evidence="6" id="KW-1185">Reference proteome</keyword>
<dbReference type="Proteomes" id="UP001459277">
    <property type="component" value="Unassembled WGS sequence"/>
</dbReference>
<comment type="caution">
    <text evidence="5">The sequence shown here is derived from an EMBL/GenBank/DDBJ whole genome shotgun (WGS) entry which is preliminary data.</text>
</comment>
<name>A0AAW2DGY7_9ROSI</name>
<keyword evidence="3" id="KW-1133">Transmembrane helix</keyword>
<evidence type="ECO:0000259" key="4">
    <source>
        <dbReference type="PROSITE" id="PS51473"/>
    </source>
</evidence>
<organism evidence="5 6">
    <name type="scientific">Lithocarpus litseifolius</name>
    <dbReference type="NCBI Taxonomy" id="425828"/>
    <lineage>
        <taxon>Eukaryota</taxon>
        <taxon>Viridiplantae</taxon>
        <taxon>Streptophyta</taxon>
        <taxon>Embryophyta</taxon>
        <taxon>Tracheophyta</taxon>
        <taxon>Spermatophyta</taxon>
        <taxon>Magnoliopsida</taxon>
        <taxon>eudicotyledons</taxon>
        <taxon>Gunneridae</taxon>
        <taxon>Pentapetalae</taxon>
        <taxon>rosids</taxon>
        <taxon>fabids</taxon>
        <taxon>Fagales</taxon>
        <taxon>Fagaceae</taxon>
        <taxon>Lithocarpus</taxon>
    </lineage>
</organism>
<dbReference type="PANTHER" id="PTHR32099:SF110">
    <property type="entry name" value="CYSTEINE-RICH RECEPTOR-KINASE-LIKE PROTEIN"/>
    <property type="match status" value="1"/>
</dbReference>